<dbReference type="AlphaFoldDB" id="A0A017SLX7"/>
<accession>A0A017SLX7</accession>
<dbReference type="EMBL" id="KK088414">
    <property type="protein sequence ID" value="EYE97968.1"/>
    <property type="molecule type" value="Genomic_DNA"/>
</dbReference>
<dbReference type="Proteomes" id="UP000019804">
    <property type="component" value="Unassembled WGS sequence"/>
</dbReference>
<protein>
    <submittedName>
        <fullName evidence="2">Uncharacterized protein</fullName>
    </submittedName>
</protein>
<gene>
    <name evidence="2" type="ORF">EURHEDRAFT_264559</name>
</gene>
<reference evidence="3" key="1">
    <citation type="journal article" date="2014" name="Nat. Commun.">
        <title>Genomic adaptations of the halophilic Dead Sea filamentous fungus Eurotium rubrum.</title>
        <authorList>
            <person name="Kis-Papo T."/>
            <person name="Weig A.R."/>
            <person name="Riley R."/>
            <person name="Persoh D."/>
            <person name="Salamov A."/>
            <person name="Sun H."/>
            <person name="Lipzen A."/>
            <person name="Wasser S.P."/>
            <person name="Rambold G."/>
            <person name="Grigoriev I.V."/>
            <person name="Nevo E."/>
        </authorList>
    </citation>
    <scope>NUCLEOTIDE SEQUENCE [LARGE SCALE GENOMIC DNA]</scope>
    <source>
        <strain evidence="3">CBS 135680</strain>
    </source>
</reference>
<feature type="transmembrane region" description="Helical" evidence="1">
    <location>
        <begin position="106"/>
        <end position="135"/>
    </location>
</feature>
<keyword evidence="1" id="KW-0812">Transmembrane</keyword>
<dbReference type="RefSeq" id="XP_040641656.1">
    <property type="nucleotide sequence ID" value="XM_040778143.1"/>
</dbReference>
<dbReference type="HOGENOM" id="CLU_1864710_0_0_1"/>
<keyword evidence="1" id="KW-1133">Transmembrane helix</keyword>
<organism evidence="2 3">
    <name type="scientific">Aspergillus ruber (strain CBS 135680)</name>
    <dbReference type="NCBI Taxonomy" id="1388766"/>
    <lineage>
        <taxon>Eukaryota</taxon>
        <taxon>Fungi</taxon>
        <taxon>Dikarya</taxon>
        <taxon>Ascomycota</taxon>
        <taxon>Pezizomycotina</taxon>
        <taxon>Eurotiomycetes</taxon>
        <taxon>Eurotiomycetidae</taxon>
        <taxon>Eurotiales</taxon>
        <taxon>Aspergillaceae</taxon>
        <taxon>Aspergillus</taxon>
        <taxon>Aspergillus subgen. Aspergillus</taxon>
    </lineage>
</organism>
<evidence type="ECO:0000313" key="3">
    <source>
        <dbReference type="Proteomes" id="UP000019804"/>
    </source>
</evidence>
<dbReference type="GeneID" id="63693267"/>
<keyword evidence="1" id="KW-0472">Membrane</keyword>
<proteinExistence type="predicted"/>
<evidence type="ECO:0000256" key="1">
    <source>
        <dbReference type="SAM" id="Phobius"/>
    </source>
</evidence>
<sequence length="137" mass="15568">MRCKELTTRSDTVSIRHSLALNASSSNMLARRFSPVIAATWRHVILTGVVGAQRVYFVTLLLPVRVPQSDSPSPNPVFLRPFFSYQVRRTIALLISSDGRINRDRWLFLLFILFSSGVLRVESIVSESLFCIPFVRN</sequence>
<name>A0A017SLX7_ASPRC</name>
<keyword evidence="3" id="KW-1185">Reference proteome</keyword>
<evidence type="ECO:0000313" key="2">
    <source>
        <dbReference type="EMBL" id="EYE97968.1"/>
    </source>
</evidence>